<dbReference type="InterPro" id="IPR041426">
    <property type="entry name" value="Mos1_HTH"/>
</dbReference>
<dbReference type="InterPro" id="IPR052709">
    <property type="entry name" value="Transposase-MT_Hybrid"/>
</dbReference>
<evidence type="ECO:0000313" key="3">
    <source>
        <dbReference type="Proteomes" id="UP000050761"/>
    </source>
</evidence>
<dbReference type="Proteomes" id="UP000050761">
    <property type="component" value="Unassembled WGS sequence"/>
</dbReference>
<dbReference type="Gene3D" id="3.30.420.10">
    <property type="entry name" value="Ribonuclease H-like superfamily/Ribonuclease H"/>
    <property type="match status" value="1"/>
</dbReference>
<proteinExistence type="predicted"/>
<dbReference type="PANTHER" id="PTHR46060:SF1">
    <property type="entry name" value="MARINER MOS1 TRANSPOSASE-LIKE PROTEIN"/>
    <property type="match status" value="1"/>
</dbReference>
<dbReference type="Gene3D" id="1.10.10.1450">
    <property type="match status" value="1"/>
</dbReference>
<dbReference type="Pfam" id="PF17906">
    <property type="entry name" value="HTH_48"/>
    <property type="match status" value="1"/>
</dbReference>
<dbReference type="GO" id="GO:0015074">
    <property type="term" value="P:DNA integration"/>
    <property type="evidence" value="ECO:0007669"/>
    <property type="project" value="TreeGrafter"/>
</dbReference>
<sequence length="216" mass="25100">MARQISEEHIRHCMLFEFRKGSNATVATKNICDVYPDAMDVRKCQRWFSRFKSGNFDLSDSSRSGRPVTFDNDMRLAELGANRLNQALLKKYPAIVNRKGVILHHDNARQNCAKRKLEEINELGWEVLPHPPYSPVLTPSDYHLYRSLQHFLSGKKFESLEDIQNAMSIYFAQKPQKFYCSGIEDLLVRWRKVVDIFFLKICSVEVKVEKTTLLIG</sequence>
<protein>
    <submittedName>
        <fullName evidence="4">HTH_48 domain-containing protein</fullName>
    </submittedName>
</protein>
<dbReference type="GO" id="GO:0003690">
    <property type="term" value="F:double-stranded DNA binding"/>
    <property type="evidence" value="ECO:0007669"/>
    <property type="project" value="TreeGrafter"/>
</dbReference>
<reference evidence="4" key="2">
    <citation type="submission" date="2019-09" db="UniProtKB">
        <authorList>
            <consortium name="WormBaseParasite"/>
        </authorList>
    </citation>
    <scope>IDENTIFICATION</scope>
</reference>
<evidence type="ECO:0000259" key="1">
    <source>
        <dbReference type="Pfam" id="PF17906"/>
    </source>
</evidence>
<feature type="domain" description="Mos1 transposase HTH" evidence="1">
    <location>
        <begin position="8"/>
        <end position="55"/>
    </location>
</feature>
<accession>A0A183FE77</accession>
<dbReference type="GO" id="GO:0035861">
    <property type="term" value="C:site of double-strand break"/>
    <property type="evidence" value="ECO:0007669"/>
    <property type="project" value="TreeGrafter"/>
</dbReference>
<dbReference type="OrthoDB" id="9970333at2759"/>
<reference evidence="2 3" key="1">
    <citation type="submission" date="2018-11" db="EMBL/GenBank/DDBJ databases">
        <authorList>
            <consortium name="Pathogen Informatics"/>
        </authorList>
    </citation>
    <scope>NUCLEOTIDE SEQUENCE [LARGE SCALE GENOMIC DNA]</scope>
</reference>
<evidence type="ECO:0000313" key="4">
    <source>
        <dbReference type="WBParaSite" id="HPBE_0000463901-mRNA-1"/>
    </source>
</evidence>
<dbReference type="GO" id="GO:0000729">
    <property type="term" value="P:DNA double-strand break processing"/>
    <property type="evidence" value="ECO:0007669"/>
    <property type="project" value="TreeGrafter"/>
</dbReference>
<name>A0A183FE77_HELPZ</name>
<keyword evidence="3" id="KW-1185">Reference proteome</keyword>
<dbReference type="GO" id="GO:0006303">
    <property type="term" value="P:double-strand break repair via nonhomologous end joining"/>
    <property type="evidence" value="ECO:0007669"/>
    <property type="project" value="TreeGrafter"/>
</dbReference>
<evidence type="ECO:0000313" key="2">
    <source>
        <dbReference type="EMBL" id="VDO61914.1"/>
    </source>
</evidence>
<dbReference type="GO" id="GO:0044774">
    <property type="term" value="P:mitotic DNA integrity checkpoint signaling"/>
    <property type="evidence" value="ECO:0007669"/>
    <property type="project" value="TreeGrafter"/>
</dbReference>
<dbReference type="InterPro" id="IPR036397">
    <property type="entry name" value="RNaseH_sf"/>
</dbReference>
<organism evidence="3 4">
    <name type="scientific">Heligmosomoides polygyrus</name>
    <name type="common">Parasitic roundworm</name>
    <dbReference type="NCBI Taxonomy" id="6339"/>
    <lineage>
        <taxon>Eukaryota</taxon>
        <taxon>Metazoa</taxon>
        <taxon>Ecdysozoa</taxon>
        <taxon>Nematoda</taxon>
        <taxon>Chromadorea</taxon>
        <taxon>Rhabditida</taxon>
        <taxon>Rhabditina</taxon>
        <taxon>Rhabditomorpha</taxon>
        <taxon>Strongyloidea</taxon>
        <taxon>Heligmosomidae</taxon>
        <taxon>Heligmosomoides</taxon>
    </lineage>
</organism>
<dbReference type="GO" id="GO:0044547">
    <property type="term" value="F:DNA topoisomerase binding"/>
    <property type="evidence" value="ECO:0007669"/>
    <property type="project" value="TreeGrafter"/>
</dbReference>
<dbReference type="GO" id="GO:0000793">
    <property type="term" value="C:condensed chromosome"/>
    <property type="evidence" value="ECO:0007669"/>
    <property type="project" value="TreeGrafter"/>
</dbReference>
<dbReference type="WBParaSite" id="HPBE_0000463901-mRNA-1">
    <property type="protein sequence ID" value="HPBE_0000463901-mRNA-1"/>
    <property type="gene ID" value="HPBE_0000463901"/>
</dbReference>
<dbReference type="GO" id="GO:0000014">
    <property type="term" value="F:single-stranded DNA endodeoxyribonuclease activity"/>
    <property type="evidence" value="ECO:0007669"/>
    <property type="project" value="TreeGrafter"/>
</dbReference>
<gene>
    <name evidence="2" type="ORF">HPBE_LOCUS4640</name>
</gene>
<dbReference type="EMBL" id="UZAH01025341">
    <property type="protein sequence ID" value="VDO61914.1"/>
    <property type="molecule type" value="Genomic_DNA"/>
</dbReference>
<dbReference type="GO" id="GO:0031297">
    <property type="term" value="P:replication fork processing"/>
    <property type="evidence" value="ECO:0007669"/>
    <property type="project" value="TreeGrafter"/>
</dbReference>
<dbReference type="AlphaFoldDB" id="A0A183FE77"/>
<dbReference type="GO" id="GO:0046975">
    <property type="term" value="F:histone H3K36 methyltransferase activity"/>
    <property type="evidence" value="ECO:0007669"/>
    <property type="project" value="TreeGrafter"/>
</dbReference>
<dbReference type="GO" id="GO:0042800">
    <property type="term" value="F:histone H3K4 methyltransferase activity"/>
    <property type="evidence" value="ECO:0007669"/>
    <property type="project" value="TreeGrafter"/>
</dbReference>
<dbReference type="GO" id="GO:0003697">
    <property type="term" value="F:single-stranded DNA binding"/>
    <property type="evidence" value="ECO:0007669"/>
    <property type="project" value="TreeGrafter"/>
</dbReference>
<accession>A0A3P7XUM0</accession>
<dbReference type="PANTHER" id="PTHR46060">
    <property type="entry name" value="MARINER MOS1 TRANSPOSASE-LIKE PROTEIN"/>
    <property type="match status" value="1"/>
</dbReference>
<dbReference type="GO" id="GO:0005634">
    <property type="term" value="C:nucleus"/>
    <property type="evidence" value="ECO:0007669"/>
    <property type="project" value="TreeGrafter"/>
</dbReference>